<evidence type="ECO:0000259" key="2">
    <source>
        <dbReference type="Pfam" id="PF13767"/>
    </source>
</evidence>
<proteinExistence type="predicted"/>
<dbReference type="Pfam" id="PF13767">
    <property type="entry name" value="DUF4168"/>
    <property type="match status" value="1"/>
</dbReference>
<dbReference type="Proteomes" id="UP000033607">
    <property type="component" value="Unassembled WGS sequence"/>
</dbReference>
<gene>
    <name evidence="3" type="ORF">WN50_18250</name>
</gene>
<keyword evidence="1" id="KW-0812">Transmembrane</keyword>
<keyword evidence="1" id="KW-1133">Transmembrane helix</keyword>
<organism evidence="3 4">
    <name type="scientific">Limnoraphis robusta CS-951</name>
    <dbReference type="NCBI Taxonomy" id="1637645"/>
    <lineage>
        <taxon>Bacteria</taxon>
        <taxon>Bacillati</taxon>
        <taxon>Cyanobacteriota</taxon>
        <taxon>Cyanophyceae</taxon>
        <taxon>Oscillatoriophycideae</taxon>
        <taxon>Oscillatoriales</taxon>
        <taxon>Sirenicapillariaceae</taxon>
        <taxon>Limnoraphis</taxon>
    </lineage>
</organism>
<accession>A0A0F5YER6</accession>
<evidence type="ECO:0000313" key="4">
    <source>
        <dbReference type="Proteomes" id="UP000033607"/>
    </source>
</evidence>
<dbReference type="AlphaFoldDB" id="A0A0F5YER6"/>
<feature type="domain" description="DUF4168" evidence="2">
    <location>
        <begin position="61"/>
        <end position="154"/>
    </location>
</feature>
<evidence type="ECO:0000256" key="1">
    <source>
        <dbReference type="SAM" id="Phobius"/>
    </source>
</evidence>
<name>A0A0F5YER6_9CYAN</name>
<dbReference type="OrthoDB" id="565076at2"/>
<sequence length="167" mass="18699">MTNFSRDRVDLHINSRLSQFLLVSVFSMIAAIAGVVPNLATLPSTFTQTPVASAQSSQEFSEGEILNYARAVLAIEPKRQQTYDEIRQIIGESVPVVVCNETGSLNRLKQDVRVLATNYCSHAKKMIEDNNLTVARFNEITRKQQSDAQLQQRIQAALVQLQQPPRN</sequence>
<dbReference type="EMBL" id="LATL02000178">
    <property type="protein sequence ID" value="KKD36715.1"/>
    <property type="molecule type" value="Genomic_DNA"/>
</dbReference>
<keyword evidence="1" id="KW-0472">Membrane</keyword>
<protein>
    <recommendedName>
        <fullName evidence="2">DUF4168 domain-containing protein</fullName>
    </recommendedName>
</protein>
<feature type="transmembrane region" description="Helical" evidence="1">
    <location>
        <begin position="20"/>
        <end position="40"/>
    </location>
</feature>
<dbReference type="RefSeq" id="WP_046280007.1">
    <property type="nucleotide sequence ID" value="NZ_LATL02000178.1"/>
</dbReference>
<dbReference type="InterPro" id="IPR025433">
    <property type="entry name" value="DUF4168"/>
</dbReference>
<reference evidence="3 4" key="1">
    <citation type="submission" date="2015-06" db="EMBL/GenBank/DDBJ databases">
        <title>Draft genome assembly of filamentous brackish cyanobacterium Limnoraphis robusta strain CS-951.</title>
        <authorList>
            <person name="Willis A."/>
            <person name="Parks M."/>
            <person name="Burford M.A."/>
        </authorList>
    </citation>
    <scope>NUCLEOTIDE SEQUENCE [LARGE SCALE GENOMIC DNA]</scope>
    <source>
        <strain evidence="3 4">CS-951</strain>
    </source>
</reference>
<evidence type="ECO:0000313" key="3">
    <source>
        <dbReference type="EMBL" id="KKD36715.1"/>
    </source>
</evidence>
<comment type="caution">
    <text evidence="3">The sequence shown here is derived from an EMBL/GenBank/DDBJ whole genome shotgun (WGS) entry which is preliminary data.</text>
</comment>